<evidence type="ECO:0000313" key="1">
    <source>
        <dbReference type="EMBL" id="KAI4386472.1"/>
    </source>
</evidence>
<name>A0ACB9S5I6_9MYRT</name>
<proteinExistence type="predicted"/>
<evidence type="ECO:0000313" key="2">
    <source>
        <dbReference type="Proteomes" id="UP001057402"/>
    </source>
</evidence>
<keyword evidence="2" id="KW-1185">Reference proteome</keyword>
<dbReference type="EMBL" id="CM042881">
    <property type="protein sequence ID" value="KAI4386472.1"/>
    <property type="molecule type" value="Genomic_DNA"/>
</dbReference>
<organism evidence="1 2">
    <name type="scientific">Melastoma candidum</name>
    <dbReference type="NCBI Taxonomy" id="119954"/>
    <lineage>
        <taxon>Eukaryota</taxon>
        <taxon>Viridiplantae</taxon>
        <taxon>Streptophyta</taxon>
        <taxon>Embryophyta</taxon>
        <taxon>Tracheophyta</taxon>
        <taxon>Spermatophyta</taxon>
        <taxon>Magnoliopsida</taxon>
        <taxon>eudicotyledons</taxon>
        <taxon>Gunneridae</taxon>
        <taxon>Pentapetalae</taxon>
        <taxon>rosids</taxon>
        <taxon>malvids</taxon>
        <taxon>Myrtales</taxon>
        <taxon>Melastomataceae</taxon>
        <taxon>Melastomatoideae</taxon>
        <taxon>Melastomateae</taxon>
        <taxon>Melastoma</taxon>
    </lineage>
</organism>
<reference evidence="2" key="1">
    <citation type="journal article" date="2023" name="Front. Plant Sci.">
        <title>Chromosomal-level genome assembly of Melastoma candidum provides insights into trichome evolution.</title>
        <authorList>
            <person name="Zhong Y."/>
            <person name="Wu W."/>
            <person name="Sun C."/>
            <person name="Zou P."/>
            <person name="Liu Y."/>
            <person name="Dai S."/>
            <person name="Zhou R."/>
        </authorList>
    </citation>
    <scope>NUCLEOTIDE SEQUENCE [LARGE SCALE GENOMIC DNA]</scope>
</reference>
<accession>A0ACB9S5I6</accession>
<gene>
    <name evidence="1" type="ORF">MLD38_004403</name>
</gene>
<comment type="caution">
    <text evidence="1">The sequence shown here is derived from an EMBL/GenBank/DDBJ whole genome shotgun (WGS) entry which is preliminary data.</text>
</comment>
<dbReference type="Proteomes" id="UP001057402">
    <property type="component" value="Chromosome 2"/>
</dbReference>
<sequence>MKCRRAKHNEEALKPKAKGKGSSEGMISRPKKGDRGTKELVAVAAMEREGTSLENTSEVMDDIGAMVVPEVVGVMDDLGNRWWDEDGSWWTNMVDDQEVSYGWGSAWLPFWDVEFTAEASELLFGDVMWDDTLWNFDVEPGRTHP</sequence>
<protein>
    <submittedName>
        <fullName evidence="1">Uncharacterized protein</fullName>
    </submittedName>
</protein>